<dbReference type="Gene3D" id="1.20.58.320">
    <property type="entry name" value="TPR-like"/>
    <property type="match status" value="1"/>
</dbReference>
<accession>A0A198UN18</accession>
<comment type="caution">
    <text evidence="1">The sequence shown here is derived from an EMBL/GenBank/DDBJ whole genome shotgun (WGS) entry which is preliminary data.</text>
</comment>
<keyword evidence="2" id="KW-1185">Reference proteome</keyword>
<dbReference type="eggNOG" id="COG3803">
    <property type="taxonomic scope" value="Bacteria"/>
</dbReference>
<dbReference type="EMBL" id="LXHC01000005">
    <property type="protein sequence ID" value="OAU97735.1"/>
    <property type="molecule type" value="Genomic_DNA"/>
</dbReference>
<dbReference type="OrthoDB" id="7593450at2"/>
<dbReference type="AlphaFoldDB" id="A0A198UN18"/>
<dbReference type="Proteomes" id="UP000078228">
    <property type="component" value="Unassembled WGS sequence"/>
</dbReference>
<dbReference type="InterPro" id="IPR010323">
    <property type="entry name" value="DUF924"/>
</dbReference>
<dbReference type="RefSeq" id="WP_064611771.1">
    <property type="nucleotide sequence ID" value="NZ_LXHB01000131.1"/>
</dbReference>
<evidence type="ECO:0000313" key="1">
    <source>
        <dbReference type="EMBL" id="OAU97735.1"/>
    </source>
</evidence>
<gene>
    <name evidence="1" type="ORF">AO384_0421</name>
</gene>
<protein>
    <recommendedName>
        <fullName evidence="3">DUF924 domain-containing protein</fullName>
    </recommendedName>
</protein>
<dbReference type="PATRIC" id="fig|480.237.peg.578"/>
<reference evidence="1 2" key="1">
    <citation type="journal article" date="2016" name="Genome Biol. Evol.">
        <title>Comparative Genomic Analyses of the Moraxella catarrhalis Serosensitive and Seroresistant Lineages Demonstrate Their Independent Evolution.</title>
        <authorList>
            <person name="Earl J.P."/>
            <person name="de Vries S.P."/>
            <person name="Ahmed A."/>
            <person name="Powell E."/>
            <person name="Schultz M.P."/>
            <person name="Hermans P.W."/>
            <person name="Hill D.J."/>
            <person name="Zhou Z."/>
            <person name="Constantinidou C.I."/>
            <person name="Hu F.Z."/>
            <person name="Bootsma H.J."/>
            <person name="Ehrlich G.D."/>
        </authorList>
    </citation>
    <scope>NUCLEOTIDE SEQUENCE [LARGE SCALE GENOMIC DNA]</scope>
    <source>
        <strain evidence="1 2">Z7542</strain>
    </source>
</reference>
<evidence type="ECO:0008006" key="3">
    <source>
        <dbReference type="Google" id="ProtNLM"/>
    </source>
</evidence>
<proteinExistence type="predicted"/>
<organism evidence="1 2">
    <name type="scientific">Moraxella catarrhalis</name>
    <name type="common">Branhamella catarrhalis</name>
    <dbReference type="NCBI Taxonomy" id="480"/>
    <lineage>
        <taxon>Bacteria</taxon>
        <taxon>Pseudomonadati</taxon>
        <taxon>Pseudomonadota</taxon>
        <taxon>Gammaproteobacteria</taxon>
        <taxon>Moraxellales</taxon>
        <taxon>Moraxellaceae</taxon>
        <taxon>Moraxella</taxon>
    </lineage>
</organism>
<evidence type="ECO:0000313" key="2">
    <source>
        <dbReference type="Proteomes" id="UP000078228"/>
    </source>
</evidence>
<dbReference type="Pfam" id="PF06041">
    <property type="entry name" value="DUF924"/>
    <property type="match status" value="1"/>
</dbReference>
<dbReference type="SUPFAM" id="SSF48452">
    <property type="entry name" value="TPR-like"/>
    <property type="match status" value="1"/>
</dbReference>
<sequence length="181" mass="21029">MHPLAQSVLEFWFSKEAQPLWFAKSFEFDQKISHQFGKVLESATAGECADWRHDILGRLAEIIVLDQFSRNIHRDTPKAFENDGMALVLSQEAIVLPEFESLALDERKFMLMPYMHSESKLIHKKAMTLFEQFTDATTVDYERQHKVIIDEFGRYPHRNAILGRPPTAQEQAFLKKPNTSF</sequence>
<dbReference type="Gene3D" id="1.25.40.10">
    <property type="entry name" value="Tetratricopeptide repeat domain"/>
    <property type="match status" value="1"/>
</dbReference>
<name>A0A198UN18_MORCA</name>
<dbReference type="InterPro" id="IPR011990">
    <property type="entry name" value="TPR-like_helical_dom_sf"/>
</dbReference>